<protein>
    <submittedName>
        <fullName evidence="5">DUF3494 domain-containing protein</fullName>
    </submittedName>
</protein>
<keyword evidence="6" id="KW-1185">Reference proteome</keyword>
<dbReference type="InterPro" id="IPR014755">
    <property type="entry name" value="Cu-Rt/internalin_Ig-like"/>
</dbReference>
<dbReference type="AlphaFoldDB" id="A0A3A8IH07"/>
<dbReference type="EMBL" id="RAVZ01000252">
    <property type="protein sequence ID" value="RKG79060.1"/>
    <property type="molecule type" value="Genomic_DNA"/>
</dbReference>
<name>A0A3A8IH07_9BACT</name>
<dbReference type="OrthoDB" id="2082707at2"/>
<evidence type="ECO:0000256" key="3">
    <source>
        <dbReference type="SAM" id="MobiDB-lite"/>
    </source>
</evidence>
<feature type="domain" description="SbsA Ig-like" evidence="4">
    <location>
        <begin position="45"/>
        <end position="144"/>
    </location>
</feature>
<evidence type="ECO:0000256" key="1">
    <source>
        <dbReference type="ARBA" id="ARBA00005445"/>
    </source>
</evidence>
<dbReference type="Gene3D" id="2.60.40.1220">
    <property type="match status" value="2"/>
</dbReference>
<reference evidence="6" key="1">
    <citation type="submission" date="2018-09" db="EMBL/GenBank/DDBJ databases">
        <authorList>
            <person name="Livingstone P.G."/>
            <person name="Whitworth D.E."/>
        </authorList>
    </citation>
    <scope>NUCLEOTIDE SEQUENCE [LARGE SCALE GENOMIC DNA]</scope>
    <source>
        <strain evidence="6">CA054A</strain>
    </source>
</reference>
<evidence type="ECO:0000313" key="5">
    <source>
        <dbReference type="EMBL" id="RKG79060.1"/>
    </source>
</evidence>
<evidence type="ECO:0000256" key="2">
    <source>
        <dbReference type="ARBA" id="ARBA00022729"/>
    </source>
</evidence>
<feature type="region of interest" description="Disordered" evidence="3">
    <location>
        <begin position="36"/>
        <end position="57"/>
    </location>
</feature>
<dbReference type="Pfam" id="PF11999">
    <property type="entry name" value="Ice_binding"/>
    <property type="match status" value="1"/>
</dbReference>
<feature type="domain" description="SbsA Ig-like" evidence="4">
    <location>
        <begin position="149"/>
        <end position="252"/>
    </location>
</feature>
<proteinExistence type="inferred from homology"/>
<dbReference type="RefSeq" id="WP_120543897.1">
    <property type="nucleotide sequence ID" value="NZ_RAVZ01000252.1"/>
</dbReference>
<comment type="similarity">
    <text evidence="1">Belongs to the ice-binding protein family.</text>
</comment>
<comment type="caution">
    <text evidence="5">The sequence shown here is derived from an EMBL/GenBank/DDBJ whole genome shotgun (WGS) entry which is preliminary data.</text>
</comment>
<evidence type="ECO:0000259" key="4">
    <source>
        <dbReference type="Pfam" id="PF13205"/>
    </source>
</evidence>
<sequence length="482" mass="48724">MQSFIAGSRHPSVRGGLSARLGLLLLALVVASCGEETDAPLTPPPPEFTSTSPLDGQPDVPLNATLSVAFDMAMEPLGASTFTLKQGATLVPGTVATSADGTSSTFAPSSSLAASTVFTATITSSAKSTAGVSFAAARSWSFTTGVAADTSPPRIGETTPSADTTDMAINRKITATFSKAMDPLSLTSGSFTVRQGDTQVSGRVTYGPGTTATFTPESALASNTLFTASLGSGIKDLNGNLLAEPFAWSFQTGATAAKGPMPVSLGTAGNFAILAKSGVSSVPASRVTGDMGVSPAAASYFTGFSLVADATNVFALSSQLVGKAYAANSAVPTPSILTTAVSNMEGAYNNAAGRPTPDFLNLGSGNIGGKTLVPGLYKWTSTVTLPADVTLSGGPNDVWIFQTTGDLTMSASKRVTLTGGALAKNVFWQVAGRTTVGTGAHFAGVLLCKTDVTLQTGATMNGRILSQTNVALQQATVTQPAR</sequence>
<accession>A0A3A8IH07</accession>
<dbReference type="InterPro" id="IPR032812">
    <property type="entry name" value="SbsA_Ig"/>
</dbReference>
<dbReference type="Proteomes" id="UP000268094">
    <property type="component" value="Unassembled WGS sequence"/>
</dbReference>
<gene>
    <name evidence="5" type="ORF">D7V88_29195</name>
</gene>
<dbReference type="Pfam" id="PF13205">
    <property type="entry name" value="Big_5"/>
    <property type="match status" value="2"/>
</dbReference>
<organism evidence="5 6">
    <name type="scientific">Corallococcus terminator</name>
    <dbReference type="NCBI Taxonomy" id="2316733"/>
    <lineage>
        <taxon>Bacteria</taxon>
        <taxon>Pseudomonadati</taxon>
        <taxon>Myxococcota</taxon>
        <taxon>Myxococcia</taxon>
        <taxon>Myxococcales</taxon>
        <taxon>Cystobacterineae</taxon>
        <taxon>Myxococcaceae</taxon>
        <taxon>Corallococcus</taxon>
    </lineage>
</organism>
<evidence type="ECO:0000313" key="6">
    <source>
        <dbReference type="Proteomes" id="UP000268094"/>
    </source>
</evidence>
<keyword evidence="2" id="KW-0732">Signal</keyword>
<dbReference type="InterPro" id="IPR021884">
    <property type="entry name" value="Ice-bd_prot"/>
</dbReference>